<gene>
    <name evidence="8 12" type="primary">rny</name>
    <name evidence="12" type="ORF">LS81_002170</name>
</gene>
<dbReference type="InterPro" id="IPR006674">
    <property type="entry name" value="HD_domain"/>
</dbReference>
<evidence type="ECO:0000256" key="9">
    <source>
        <dbReference type="NCBIfam" id="TIGR03319"/>
    </source>
</evidence>
<comment type="similarity">
    <text evidence="8">Belongs to the RNase Y family.</text>
</comment>
<dbReference type="InterPro" id="IPR003607">
    <property type="entry name" value="HD/PDEase_dom"/>
</dbReference>
<dbReference type="GO" id="GO:0004521">
    <property type="term" value="F:RNA endonuclease activity"/>
    <property type="evidence" value="ECO:0007669"/>
    <property type="project" value="UniProtKB-UniRule"/>
</dbReference>
<dbReference type="OrthoDB" id="9803205at2"/>
<dbReference type="SUPFAM" id="SSF109604">
    <property type="entry name" value="HD-domain/PDEase-like"/>
    <property type="match status" value="1"/>
</dbReference>
<evidence type="ECO:0000256" key="5">
    <source>
        <dbReference type="ARBA" id="ARBA00022884"/>
    </source>
</evidence>
<evidence type="ECO:0000256" key="2">
    <source>
        <dbReference type="ARBA" id="ARBA00022722"/>
    </source>
</evidence>
<keyword evidence="5 8" id="KW-0694">RNA-binding</keyword>
<keyword evidence="6" id="KW-1133">Transmembrane helix</keyword>
<dbReference type="InterPro" id="IPR017705">
    <property type="entry name" value="Ribonuclease_Y"/>
</dbReference>
<dbReference type="PROSITE" id="PS51831">
    <property type="entry name" value="HD"/>
    <property type="match status" value="1"/>
</dbReference>
<dbReference type="Pfam" id="PF01966">
    <property type="entry name" value="HD"/>
    <property type="match status" value="1"/>
</dbReference>
<dbReference type="InterPro" id="IPR036612">
    <property type="entry name" value="KH_dom_type_1_sf"/>
</dbReference>
<dbReference type="RefSeq" id="WP_081955880.1">
    <property type="nucleotide sequence ID" value="NZ_FZNG01000029.1"/>
</dbReference>
<sequence length="500" mass="56722">MTYIVLLSCMATAICIAFLTFFVARKFSYTKMLLCIEQNNAKIKALETEIEQLLHNRHVKMQEEEARFNQQLLARQNELEKTIQEQEEYTKTIKLAKQEALKQKEEQTKILEQYQEEKLKLSSLLQNYTSMTKEEGKRILLKNLEDELIQERASLIRRYETEAKAEAKRRANYIIAQATTRFAGEFVSDKLVNHVRLLSDEMKGKIIGKEGRNIKAFEMICGVNLIIDDTPNEISLSSFSLYRRALATRTLEILMQDGRIHPSRIEEIYEKVKVQAEEQLYQEGDEILLDLGIGCVESELKKLIGKLKYRASFGQNALQHSLEVARLAGIIAGELGGDVKLARRAGLLHDIGKALTDEQGGSHVDLGADVCLRYNEDPVVINAIYAHHGREESKSIECSAVCTADALSAARPGVRNEVNENYINRVRDLEKIAMEKFGVKQAYAVYAGREVRVIVRADLIGDAQSIVLSREIANDIKQQLQYPGEIKVNVIREVRAIAYA</sequence>
<dbReference type="PANTHER" id="PTHR12826:SF15">
    <property type="entry name" value="RIBONUCLEASE Y"/>
    <property type="match status" value="1"/>
</dbReference>
<dbReference type="GO" id="GO:0003723">
    <property type="term" value="F:RNA binding"/>
    <property type="evidence" value="ECO:0007669"/>
    <property type="project" value="UniProtKB-UniRule"/>
</dbReference>
<evidence type="ECO:0000256" key="10">
    <source>
        <dbReference type="SAM" id="Coils"/>
    </source>
</evidence>
<comment type="function">
    <text evidence="8">Endoribonuclease that initiates mRNA decay.</text>
</comment>
<dbReference type="SUPFAM" id="SSF54791">
    <property type="entry name" value="Eukaryotic type KH-domain (KH-domain type I)"/>
    <property type="match status" value="1"/>
</dbReference>
<dbReference type="PANTHER" id="PTHR12826">
    <property type="entry name" value="RIBONUCLEASE Y"/>
    <property type="match status" value="1"/>
</dbReference>
<keyword evidence="3 8" id="KW-0255">Endonuclease</keyword>
<comment type="caution">
    <text evidence="12">The sequence shown here is derived from an EMBL/GenBank/DDBJ whole genome shotgun (WGS) entry which is preliminary data.</text>
</comment>
<dbReference type="Gene3D" id="1.10.3210.10">
    <property type="entry name" value="Hypothetical protein af1432"/>
    <property type="match status" value="1"/>
</dbReference>
<dbReference type="HAMAP" id="MF_00335">
    <property type="entry name" value="RNase_Y"/>
    <property type="match status" value="1"/>
</dbReference>
<dbReference type="EC" id="3.1.-.-" evidence="8 9"/>
<protein>
    <recommendedName>
        <fullName evidence="8 9">Ribonuclease Y</fullName>
        <shortName evidence="8">RNase Y</shortName>
        <ecNumber evidence="8 9">3.1.-.-</ecNumber>
    </recommendedName>
</protein>
<dbReference type="Proteomes" id="UP000029878">
    <property type="component" value="Unassembled WGS sequence"/>
</dbReference>
<keyword evidence="1" id="KW-0812">Transmembrane</keyword>
<evidence type="ECO:0000256" key="3">
    <source>
        <dbReference type="ARBA" id="ARBA00022759"/>
    </source>
</evidence>
<evidence type="ECO:0000256" key="7">
    <source>
        <dbReference type="ARBA" id="ARBA00023136"/>
    </source>
</evidence>
<keyword evidence="4 8" id="KW-0378">Hydrolase</keyword>
<reference evidence="12 13" key="1">
    <citation type="journal article" date="2014" name="Genome Announc.">
        <title>Draft genome sequences of eight enterohepatic helicobacter species isolated from both laboratory and wild rodents.</title>
        <authorList>
            <person name="Sheh A."/>
            <person name="Shen Z."/>
            <person name="Fox J.G."/>
        </authorList>
    </citation>
    <scope>NUCLEOTIDE SEQUENCE [LARGE SCALE GENOMIC DNA]</scope>
    <source>
        <strain evidence="12 13">ATCC 700114</strain>
    </source>
</reference>
<evidence type="ECO:0000256" key="1">
    <source>
        <dbReference type="ARBA" id="ARBA00022692"/>
    </source>
</evidence>
<name>A0A4U8SDY2_9HELI</name>
<feature type="domain" description="HD" evidence="11">
    <location>
        <begin position="317"/>
        <end position="410"/>
    </location>
</feature>
<dbReference type="CDD" id="cd00077">
    <property type="entry name" value="HDc"/>
    <property type="match status" value="1"/>
</dbReference>
<keyword evidence="7" id="KW-0472">Membrane</keyword>
<dbReference type="CDD" id="cd22431">
    <property type="entry name" value="KH-I_RNaseY"/>
    <property type="match status" value="1"/>
</dbReference>
<feature type="coiled-coil region" evidence="10">
    <location>
        <begin position="36"/>
        <end position="131"/>
    </location>
</feature>
<dbReference type="Pfam" id="PF12072">
    <property type="entry name" value="RNase_Y_N"/>
    <property type="match status" value="1"/>
</dbReference>
<accession>A0A4U8SDY2</accession>
<organism evidence="12 13">
    <name type="scientific">Helicobacter trogontum</name>
    <dbReference type="NCBI Taxonomy" id="50960"/>
    <lineage>
        <taxon>Bacteria</taxon>
        <taxon>Pseudomonadati</taxon>
        <taxon>Campylobacterota</taxon>
        <taxon>Epsilonproteobacteria</taxon>
        <taxon>Campylobacterales</taxon>
        <taxon>Helicobacteraceae</taxon>
        <taxon>Helicobacter</taxon>
    </lineage>
</organism>
<evidence type="ECO:0000259" key="11">
    <source>
        <dbReference type="PROSITE" id="PS51831"/>
    </source>
</evidence>
<evidence type="ECO:0000313" key="13">
    <source>
        <dbReference type="Proteomes" id="UP000029878"/>
    </source>
</evidence>
<dbReference type="GO" id="GO:0016787">
    <property type="term" value="F:hydrolase activity"/>
    <property type="evidence" value="ECO:0007669"/>
    <property type="project" value="UniProtKB-KW"/>
</dbReference>
<keyword evidence="2 8" id="KW-0540">Nuclease</keyword>
<evidence type="ECO:0000256" key="6">
    <source>
        <dbReference type="ARBA" id="ARBA00022989"/>
    </source>
</evidence>
<keyword evidence="10" id="KW-0175">Coiled coil</keyword>
<dbReference type="GO" id="GO:0005886">
    <property type="term" value="C:plasma membrane"/>
    <property type="evidence" value="ECO:0007669"/>
    <property type="project" value="UniProtKB-UniRule"/>
</dbReference>
<evidence type="ECO:0000256" key="8">
    <source>
        <dbReference type="HAMAP-Rule" id="MF_00335"/>
    </source>
</evidence>
<dbReference type="AlphaFoldDB" id="A0A4U8SDY2"/>
<dbReference type="SMART" id="SM00471">
    <property type="entry name" value="HDc"/>
    <property type="match status" value="1"/>
</dbReference>
<evidence type="ECO:0000313" key="12">
    <source>
        <dbReference type="EMBL" id="TLD84291.1"/>
    </source>
</evidence>
<dbReference type="InterPro" id="IPR006675">
    <property type="entry name" value="HDIG_dom"/>
</dbReference>
<dbReference type="InterPro" id="IPR022711">
    <property type="entry name" value="RNase_Y_N"/>
</dbReference>
<proteinExistence type="inferred from homology"/>
<evidence type="ECO:0000256" key="4">
    <source>
        <dbReference type="ARBA" id="ARBA00022801"/>
    </source>
</evidence>
<dbReference type="NCBIfam" id="TIGR00277">
    <property type="entry name" value="HDIG"/>
    <property type="match status" value="1"/>
</dbReference>
<dbReference type="GO" id="GO:0006402">
    <property type="term" value="P:mRNA catabolic process"/>
    <property type="evidence" value="ECO:0007669"/>
    <property type="project" value="UniProtKB-UniRule"/>
</dbReference>
<dbReference type="EMBL" id="JRPL02000003">
    <property type="protein sequence ID" value="TLD84291.1"/>
    <property type="molecule type" value="Genomic_DNA"/>
</dbReference>
<dbReference type="NCBIfam" id="TIGR03319">
    <property type="entry name" value="RNase_Y"/>
    <property type="match status" value="1"/>
</dbReference>